<dbReference type="Pfam" id="PF07007">
    <property type="entry name" value="LprI"/>
    <property type="match status" value="1"/>
</dbReference>
<dbReference type="EMBL" id="CP016545">
    <property type="protein sequence ID" value="ANU07358.1"/>
    <property type="molecule type" value="Genomic_DNA"/>
</dbReference>
<evidence type="ECO:0000313" key="4">
    <source>
        <dbReference type="Proteomes" id="UP000092698"/>
    </source>
</evidence>
<organism evidence="3 4">
    <name type="scientific">Paraurantiacibacter namhicola</name>
    <dbReference type="NCBI Taxonomy" id="645517"/>
    <lineage>
        <taxon>Bacteria</taxon>
        <taxon>Pseudomonadati</taxon>
        <taxon>Pseudomonadota</taxon>
        <taxon>Alphaproteobacteria</taxon>
        <taxon>Sphingomonadales</taxon>
        <taxon>Erythrobacteraceae</taxon>
        <taxon>Paraurantiacibacter</taxon>
    </lineage>
</organism>
<protein>
    <recommendedName>
        <fullName evidence="2">Lysozyme inhibitor LprI-like N-terminal domain-containing protein</fullName>
    </recommendedName>
</protein>
<sequence length="133" mass="14900">MTTLATLTLLIAAAPAPAQEWNCENPLTQSEMNYCAHQDYKKSDARLNEVWSRAAADAKARDADNTDMDDGRPGYFETLLEGQRSWLAYRDAHCRMEGYEARGGSLEPLLVATCKDHLTQLRSAELEALLETY</sequence>
<feature type="chain" id="PRO_5008884398" description="Lysozyme inhibitor LprI-like N-terminal domain-containing protein" evidence="1">
    <location>
        <begin position="19"/>
        <end position="133"/>
    </location>
</feature>
<name>A0A1C7D7D7_9SPHN</name>
<evidence type="ECO:0000259" key="2">
    <source>
        <dbReference type="Pfam" id="PF07007"/>
    </source>
</evidence>
<dbReference type="Proteomes" id="UP000092698">
    <property type="component" value="Chromosome"/>
</dbReference>
<evidence type="ECO:0000256" key="1">
    <source>
        <dbReference type="SAM" id="SignalP"/>
    </source>
</evidence>
<dbReference type="InterPro" id="IPR009739">
    <property type="entry name" value="LprI-like_N"/>
</dbReference>
<feature type="signal peptide" evidence="1">
    <location>
        <begin position="1"/>
        <end position="18"/>
    </location>
</feature>
<evidence type="ECO:0000313" key="3">
    <source>
        <dbReference type="EMBL" id="ANU07358.1"/>
    </source>
</evidence>
<dbReference type="AlphaFoldDB" id="A0A1C7D7D7"/>
<gene>
    <name evidence="3" type="ORF">A6F65_01049</name>
</gene>
<dbReference type="RefSeq" id="WP_067786540.1">
    <property type="nucleotide sequence ID" value="NZ_CP016545.1"/>
</dbReference>
<dbReference type="KEGG" id="anh:A6F65_01049"/>
<dbReference type="STRING" id="645517.A6F65_01049"/>
<accession>A0A1C7D7D7</accession>
<keyword evidence="4" id="KW-1185">Reference proteome</keyword>
<proteinExistence type="predicted"/>
<feature type="domain" description="Lysozyme inhibitor LprI-like N-terminal" evidence="2">
    <location>
        <begin position="24"/>
        <end position="126"/>
    </location>
</feature>
<reference evidence="3 4" key="1">
    <citation type="submission" date="2016-07" db="EMBL/GenBank/DDBJ databases">
        <title>Complete genome sequence of Altererythrobacter namhicola JCM 16345T, containing esterase-encoding genes.</title>
        <authorList>
            <person name="Cheng H."/>
            <person name="Wu Y.-H."/>
            <person name="Jian S.-L."/>
            <person name="Huo Y.-Y."/>
            <person name="Wang C.-S."/>
            <person name="Xu X.-W."/>
        </authorList>
    </citation>
    <scope>NUCLEOTIDE SEQUENCE [LARGE SCALE GENOMIC DNA]</scope>
    <source>
        <strain evidence="3 4">JCM 16345</strain>
    </source>
</reference>
<dbReference type="Gene3D" id="1.20.1270.180">
    <property type="match status" value="1"/>
</dbReference>
<keyword evidence="1" id="KW-0732">Signal</keyword>
<dbReference type="OrthoDB" id="7340239at2"/>